<organism evidence="2 3">
    <name type="scientific">Hymenobacter bucti</name>
    <dbReference type="NCBI Taxonomy" id="1844114"/>
    <lineage>
        <taxon>Bacteria</taxon>
        <taxon>Pseudomonadati</taxon>
        <taxon>Bacteroidota</taxon>
        <taxon>Cytophagia</taxon>
        <taxon>Cytophagales</taxon>
        <taxon>Hymenobacteraceae</taxon>
        <taxon>Hymenobacter</taxon>
    </lineage>
</organism>
<feature type="coiled-coil region" evidence="1">
    <location>
        <begin position="15"/>
        <end position="72"/>
    </location>
</feature>
<accession>A0ABW4R0K7</accession>
<evidence type="ECO:0000313" key="3">
    <source>
        <dbReference type="Proteomes" id="UP001597197"/>
    </source>
</evidence>
<sequence length="100" mass="11035">MKLAATTPTPKFELSQNLSAELDELTKKHARQMRKLLAGSAKKLAKKFERLLAKEQRARARQQREVAKAAVQTLVLQVHEVFVGSVVQAHRASHPGALAA</sequence>
<reference evidence="3" key="1">
    <citation type="journal article" date="2019" name="Int. J. Syst. Evol. Microbiol.">
        <title>The Global Catalogue of Microorganisms (GCM) 10K type strain sequencing project: providing services to taxonomists for standard genome sequencing and annotation.</title>
        <authorList>
            <consortium name="The Broad Institute Genomics Platform"/>
            <consortium name="The Broad Institute Genome Sequencing Center for Infectious Disease"/>
            <person name="Wu L."/>
            <person name="Ma J."/>
        </authorList>
    </citation>
    <scope>NUCLEOTIDE SEQUENCE [LARGE SCALE GENOMIC DNA]</scope>
    <source>
        <strain evidence="3">CGMCC 1.15795</strain>
    </source>
</reference>
<proteinExistence type="predicted"/>
<evidence type="ECO:0000313" key="2">
    <source>
        <dbReference type="EMBL" id="MFD1875122.1"/>
    </source>
</evidence>
<keyword evidence="1" id="KW-0175">Coiled coil</keyword>
<protein>
    <submittedName>
        <fullName evidence="2">Uncharacterized protein</fullName>
    </submittedName>
</protein>
<comment type="caution">
    <text evidence="2">The sequence shown here is derived from an EMBL/GenBank/DDBJ whole genome shotgun (WGS) entry which is preliminary data.</text>
</comment>
<keyword evidence="3" id="KW-1185">Reference proteome</keyword>
<dbReference type="Proteomes" id="UP001597197">
    <property type="component" value="Unassembled WGS sequence"/>
</dbReference>
<evidence type="ECO:0000256" key="1">
    <source>
        <dbReference type="SAM" id="Coils"/>
    </source>
</evidence>
<name>A0ABW4R0K7_9BACT</name>
<dbReference type="RefSeq" id="WP_382317516.1">
    <property type="nucleotide sequence ID" value="NZ_JBHUFD010000018.1"/>
</dbReference>
<gene>
    <name evidence="2" type="ORF">ACFSDX_21990</name>
</gene>
<dbReference type="EMBL" id="JBHUFD010000018">
    <property type="protein sequence ID" value="MFD1875122.1"/>
    <property type="molecule type" value="Genomic_DNA"/>
</dbReference>